<evidence type="ECO:0000313" key="1">
    <source>
        <dbReference type="EMBL" id="CAE8718268.1"/>
    </source>
</evidence>
<accession>A0A813L2X5</accession>
<gene>
    <name evidence="1" type="ORF">PGLA2088_LOCUS39984</name>
</gene>
<dbReference type="AlphaFoldDB" id="A0A813L2X5"/>
<dbReference type="Proteomes" id="UP000626109">
    <property type="component" value="Unassembled WGS sequence"/>
</dbReference>
<evidence type="ECO:0000313" key="2">
    <source>
        <dbReference type="Proteomes" id="UP000626109"/>
    </source>
</evidence>
<name>A0A813L2X5_POLGL</name>
<dbReference type="EMBL" id="CAJNNW010033349">
    <property type="protein sequence ID" value="CAE8718268.1"/>
    <property type="molecule type" value="Genomic_DNA"/>
</dbReference>
<protein>
    <submittedName>
        <fullName evidence="1">Uncharacterized protein</fullName>
    </submittedName>
</protein>
<sequence length="215" mass="24225">MASAFSSEEVEFAVADKSVPWERGITTGSTNYYDCCSEIGRDDNLDDDFDNDYEVPGRSVGFVSSGCEETCEADYDNNSEFPKRSFCYVPHDYKGQERLFGFVSSKEILAREEMYEVPERSCGFTPVAASQSRKSPLKTLRTTPVSTVQEDDDDLEIPERSCGFLPEACKMRSPLKQDLDYELPQRSKMTNNLLGSDCIIPAIYLWDVDAQNLMA</sequence>
<comment type="caution">
    <text evidence="1">The sequence shown here is derived from an EMBL/GenBank/DDBJ whole genome shotgun (WGS) entry which is preliminary data.</text>
</comment>
<proteinExistence type="predicted"/>
<reference evidence="1" key="1">
    <citation type="submission" date="2021-02" db="EMBL/GenBank/DDBJ databases">
        <authorList>
            <person name="Dougan E. K."/>
            <person name="Rhodes N."/>
            <person name="Thang M."/>
            <person name="Chan C."/>
        </authorList>
    </citation>
    <scope>NUCLEOTIDE SEQUENCE</scope>
</reference>
<organism evidence="1 2">
    <name type="scientific">Polarella glacialis</name>
    <name type="common">Dinoflagellate</name>
    <dbReference type="NCBI Taxonomy" id="89957"/>
    <lineage>
        <taxon>Eukaryota</taxon>
        <taxon>Sar</taxon>
        <taxon>Alveolata</taxon>
        <taxon>Dinophyceae</taxon>
        <taxon>Suessiales</taxon>
        <taxon>Suessiaceae</taxon>
        <taxon>Polarella</taxon>
    </lineage>
</organism>